<proteinExistence type="predicted"/>
<organism evidence="1 2">
    <name type="scientific">Rubroshorea leprosula</name>
    <dbReference type="NCBI Taxonomy" id="152421"/>
    <lineage>
        <taxon>Eukaryota</taxon>
        <taxon>Viridiplantae</taxon>
        <taxon>Streptophyta</taxon>
        <taxon>Embryophyta</taxon>
        <taxon>Tracheophyta</taxon>
        <taxon>Spermatophyta</taxon>
        <taxon>Magnoliopsida</taxon>
        <taxon>eudicotyledons</taxon>
        <taxon>Gunneridae</taxon>
        <taxon>Pentapetalae</taxon>
        <taxon>rosids</taxon>
        <taxon>malvids</taxon>
        <taxon>Malvales</taxon>
        <taxon>Dipterocarpaceae</taxon>
        <taxon>Rubroshorea</taxon>
    </lineage>
</organism>
<dbReference type="EMBL" id="BPVZ01000072">
    <property type="protein sequence ID" value="GKV26614.1"/>
    <property type="molecule type" value="Genomic_DNA"/>
</dbReference>
<accession>A0AAV5KPT6</accession>
<comment type="caution">
    <text evidence="1">The sequence shown here is derived from an EMBL/GenBank/DDBJ whole genome shotgun (WGS) entry which is preliminary data.</text>
</comment>
<name>A0AAV5KPT6_9ROSI</name>
<dbReference type="AlphaFoldDB" id="A0AAV5KPT6"/>
<reference evidence="1 2" key="1">
    <citation type="journal article" date="2021" name="Commun. Biol.">
        <title>The genome of Shorea leprosula (Dipterocarpaceae) highlights the ecological relevance of drought in aseasonal tropical rainforests.</title>
        <authorList>
            <person name="Ng K.K.S."/>
            <person name="Kobayashi M.J."/>
            <person name="Fawcett J.A."/>
            <person name="Hatakeyama M."/>
            <person name="Paape T."/>
            <person name="Ng C.H."/>
            <person name="Ang C.C."/>
            <person name="Tnah L.H."/>
            <person name="Lee C.T."/>
            <person name="Nishiyama T."/>
            <person name="Sese J."/>
            <person name="O'Brien M.J."/>
            <person name="Copetti D."/>
            <person name="Mohd Noor M.I."/>
            <person name="Ong R.C."/>
            <person name="Putra M."/>
            <person name="Sireger I.Z."/>
            <person name="Indrioko S."/>
            <person name="Kosugi Y."/>
            <person name="Izuno A."/>
            <person name="Isagi Y."/>
            <person name="Lee S.L."/>
            <person name="Shimizu K.K."/>
        </authorList>
    </citation>
    <scope>NUCLEOTIDE SEQUENCE [LARGE SCALE GENOMIC DNA]</scope>
    <source>
        <strain evidence="1">214</strain>
    </source>
</reference>
<gene>
    <name evidence="1" type="ORF">SLEP1_g35879</name>
</gene>
<evidence type="ECO:0000313" key="2">
    <source>
        <dbReference type="Proteomes" id="UP001054252"/>
    </source>
</evidence>
<keyword evidence="2" id="KW-1185">Reference proteome</keyword>
<sequence length="48" mass="5314">MPIFMRGLRARPVLNMSSSKTNDFGIHSDVHIICTMGPAEYSSATIYP</sequence>
<evidence type="ECO:0000313" key="1">
    <source>
        <dbReference type="EMBL" id="GKV26614.1"/>
    </source>
</evidence>
<dbReference type="Proteomes" id="UP001054252">
    <property type="component" value="Unassembled WGS sequence"/>
</dbReference>
<protein>
    <submittedName>
        <fullName evidence="1">Uncharacterized protein</fullName>
    </submittedName>
</protein>